<dbReference type="InterPro" id="IPR015943">
    <property type="entry name" value="WD40/YVTN_repeat-like_dom_sf"/>
</dbReference>
<comment type="subcellular location">
    <subcellularLocation>
        <location evidence="1">Nucleus</location>
    </subcellularLocation>
</comment>
<dbReference type="PANTHER" id="PTHR13129:SF4">
    <property type="entry name" value="DDB1- AND CUL4-ASSOCIATED FACTOR 1"/>
    <property type="match status" value="1"/>
</dbReference>
<dbReference type="GO" id="GO:0005634">
    <property type="term" value="C:nucleus"/>
    <property type="evidence" value="ECO:0007669"/>
    <property type="project" value="UniProtKB-SubCell"/>
</dbReference>
<keyword evidence="9" id="KW-1185">Reference proteome</keyword>
<comment type="pathway">
    <text evidence="2">Protein modification; protein ubiquitination.</text>
</comment>
<dbReference type="Proteomes" id="UP000606786">
    <property type="component" value="Unassembled WGS sequence"/>
</dbReference>
<gene>
    <name evidence="8" type="primary">DCAF1</name>
    <name evidence="7" type="ORF">CCAP1982_LOCUS20886</name>
</gene>
<evidence type="ECO:0000313" key="8">
    <source>
        <dbReference type="EMBL" id="JAB93677.1"/>
    </source>
</evidence>
<evidence type="ECO:0000256" key="3">
    <source>
        <dbReference type="ARBA" id="ARBA00008845"/>
    </source>
</evidence>
<feature type="region of interest" description="Disordered" evidence="6">
    <location>
        <begin position="1754"/>
        <end position="1773"/>
    </location>
</feature>
<dbReference type="EMBL" id="GAMC01012878">
    <property type="protein sequence ID" value="JAB93677.1"/>
    <property type="molecule type" value="mRNA"/>
</dbReference>
<feature type="compositionally biased region" description="Acidic residues" evidence="6">
    <location>
        <begin position="137"/>
        <end position="153"/>
    </location>
</feature>
<dbReference type="InterPro" id="IPR006594">
    <property type="entry name" value="LisH"/>
</dbReference>
<evidence type="ECO:0000256" key="1">
    <source>
        <dbReference type="ARBA" id="ARBA00004123"/>
    </source>
</evidence>
<feature type="region of interest" description="Disordered" evidence="6">
    <location>
        <begin position="1156"/>
        <end position="1181"/>
    </location>
</feature>
<accession>W8B521</accession>
<feature type="compositionally biased region" description="Polar residues" evidence="6">
    <location>
        <begin position="83"/>
        <end position="103"/>
    </location>
</feature>
<feature type="compositionally biased region" description="Basic and acidic residues" evidence="6">
    <location>
        <begin position="106"/>
        <end position="118"/>
    </location>
</feature>
<dbReference type="InterPro" id="IPR033270">
    <property type="entry name" value="VPRBP/DCAF1"/>
</dbReference>
<dbReference type="Pfam" id="PF08513">
    <property type="entry name" value="LisH"/>
    <property type="match status" value="1"/>
</dbReference>
<dbReference type="Gene3D" id="2.130.10.10">
    <property type="entry name" value="YVTN repeat-like/Quinoprotein amine dehydrogenase"/>
    <property type="match status" value="1"/>
</dbReference>
<comment type="similarity">
    <text evidence="3">Belongs to the VPRBP/DCAF1 family.</text>
</comment>
<evidence type="ECO:0000256" key="6">
    <source>
        <dbReference type="SAM" id="MobiDB-lite"/>
    </source>
</evidence>
<dbReference type="SMART" id="SM00667">
    <property type="entry name" value="LisH"/>
    <property type="match status" value="1"/>
</dbReference>
<dbReference type="InterPro" id="IPR011047">
    <property type="entry name" value="Quinoprotein_ADH-like_sf"/>
</dbReference>
<dbReference type="OrthoDB" id="27563at2759"/>
<sequence>MPPYNVEPVGPQQSDADMHDDEDNQATGSTAELPTFHSESTSENDLVNGNIELNNADMQQAQPDTSGSTDIEMNISEEAGSVYEQQPHSGTNGLAEMNTSGEPSSVDEHQSSLERNAEPDAEMNDAEESRSSAAENANDDAEEDGDGENEEAEAGAAGEADPFYGFEDEDPSLDKKDMSQVLQIWEAQQQRAGFDPVPILKRLCEIFEKEKEIYMRKDHDPFEDRHPYRIDPKCHYGVILKQLFRKDVFMTKLLGEYMRDNFFTRQSIQKSSLELNILACRLMLVIAPGLETAAVFQGEFENVLHRIFNWAEDSIEPLQSYATGLLASAMEVPDIVTSYKEHNCRLIPKLIKRLTIFQEISTLKSQPSPQPNRFDCWTTDFAFGLFSDQRSEMQRKIDRVMFPFPHEEEKQSEALITLPLKEETAKATPSFETSPIGEYATNFMSTSFKDEQLKPSTSQNSKNGLDTNCSNSNLSALLENSRDAFPKGRDSRYYKKLYIPYYPPTTESAQMLILRYLTALGSHQDYLSFVFEQRVMDLIFRYLENLDRQDTCLAFEALKYLASILSHKKITIDFISKGGLEILLKVPRPSIAATGVSIALYYLAYCEEAMERVSSMPKAVIKDLVNYVLWLLERSYDSAVCHATMFFGLTFQYKVILDEFDAQDGIRKLYNVVSILKILNPSNNDDEDEEVLNDDLECASRQLVRHVCVALKRYMESHLYFKYNNFMRQQCSLSSEFSQHVATKAAKASLEQVSEQVRILQENTSVRAHWMPVNKLMEVSAITLLLKIVALSYDWNNNVRSEIVRSALDVLSVCCVIPRIFQVYCDRLEVPDSAGASGIYFILAAASGDITADADVQKSALAVLVHCVCAPLTRESNNVMKVFGSSRRNKMNNRYCEELVEKVWESVCSNNGIIILLSLMQIKAPITDADCIRGMACRALAGLARSERVRQIVGKLALFSNGQIQTLMRDPILQEKRAEHVLFQKYAMELLERVSGKTKPISNQMDSSLANIHKANVVAQTKIQYNEQQLYQLIHDHLESKGLMQTAQMLQKEAGLPQMSANTTKNFHQSPFDYKVLPSSSVRQRLRSRMQDVNNAIQNLANTTTTDLNSSLSFDELPSSSSTSAITPIKLVKKSEKISTSGNALAIGSANAQRSLQKQISSLPEDVRSERDSPAPQLNNQTGITLGTIVTEYLTNQHALCNNPMTTCPQFDLFTPHKCPDPKPNRVGDNLNLTARVFRAQAGFNTARLDRRYVHSNFAPWRSVRSSDFTSLQFATCEIVSPSKILLVGTNRGEVKAFNLNSGTEVFTANCHSYVVDAINANRAGDLVLTSCTWRAPLSVLWSITENQFVTKMSFADDYYCEFNNLTQDKVLGTRNECAVTYDINTGKEICTFVPTLGNQYVKNRATFGPTDELILSDGVLWDVRSGKEIHKFDKLNQSLSGVFHPNGLEIISNTEVWDLRTFHLLQTVPVLDQCFLKFSPMRVIYSYNAEAPDERADNIMDDLPTTDTSFKVLDAYDYSSISTIDVRRGIYDMSINDNGSLLALVENQPAYDTRPETFVKIYAVGMKKIENQDEVRHGDTSGIGVSVGTDASNSADRAAARANANAFDDDVNIFENIEIDVEVDRNDRVDGAGVGGVDDGAGGDDADIGGGVGDEVDNLALRLGIGSGRGRVRGRNPNDDDDNNDIDTGNNRRDRDLIRRFRRIRDIIDIDASRRHNGGSGSGGGGEEIIVSFRSSALPAAASGNGGVGVMIGRGSHGHAAPRPSAAGGTHSARIAPAAAINALRTNRNNRPVVGRANGTGGNLAVNGNAVRDHLGAGVGVAAQDLIDAIMNNWLSLLSGR</sequence>
<proteinExistence type="evidence at transcript level"/>
<reference evidence="8" key="1">
    <citation type="submission" date="2013-07" db="EMBL/GenBank/DDBJ databases">
        <authorList>
            <person name="Geib S."/>
        </authorList>
    </citation>
    <scope>NUCLEOTIDE SEQUENCE</scope>
</reference>
<evidence type="ECO:0000256" key="5">
    <source>
        <dbReference type="ARBA" id="ARBA00023242"/>
    </source>
</evidence>
<feature type="region of interest" description="Disordered" evidence="6">
    <location>
        <begin position="1668"/>
        <end position="1692"/>
    </location>
</feature>
<dbReference type="GO" id="GO:0016567">
    <property type="term" value="P:protein ubiquitination"/>
    <property type="evidence" value="ECO:0007669"/>
    <property type="project" value="UniProtKB-UniPathway"/>
</dbReference>
<dbReference type="PANTHER" id="PTHR13129">
    <property type="entry name" value="VPRBP PROTEIN-RELATED"/>
    <property type="match status" value="1"/>
</dbReference>
<dbReference type="GO" id="GO:0080008">
    <property type="term" value="C:Cul4-RING E3 ubiquitin ligase complex"/>
    <property type="evidence" value="ECO:0007669"/>
    <property type="project" value="TreeGrafter"/>
</dbReference>
<name>W8B521_CERCA</name>
<keyword evidence="4" id="KW-0833">Ubl conjugation pathway</keyword>
<dbReference type="UniPathway" id="UPA00143"/>
<reference evidence="7" key="3">
    <citation type="submission" date="2020-11" db="EMBL/GenBank/DDBJ databases">
        <authorList>
            <person name="Whitehead M."/>
        </authorList>
    </citation>
    <scope>NUCLEOTIDE SEQUENCE</scope>
    <source>
        <strain evidence="7">EGII</strain>
    </source>
</reference>
<evidence type="ECO:0000256" key="2">
    <source>
        <dbReference type="ARBA" id="ARBA00004906"/>
    </source>
</evidence>
<evidence type="ECO:0000313" key="9">
    <source>
        <dbReference type="Proteomes" id="UP000606786"/>
    </source>
</evidence>
<dbReference type="PROSITE" id="PS50896">
    <property type="entry name" value="LISH"/>
    <property type="match status" value="1"/>
</dbReference>
<keyword evidence="5" id="KW-0539">Nucleus</keyword>
<organism evidence="8">
    <name type="scientific">Ceratitis capitata</name>
    <name type="common">Mediterranean fruit fly</name>
    <name type="synonym">Tephritis capitata</name>
    <dbReference type="NCBI Taxonomy" id="7213"/>
    <lineage>
        <taxon>Eukaryota</taxon>
        <taxon>Metazoa</taxon>
        <taxon>Ecdysozoa</taxon>
        <taxon>Arthropoda</taxon>
        <taxon>Hexapoda</taxon>
        <taxon>Insecta</taxon>
        <taxon>Pterygota</taxon>
        <taxon>Neoptera</taxon>
        <taxon>Endopterygota</taxon>
        <taxon>Diptera</taxon>
        <taxon>Brachycera</taxon>
        <taxon>Muscomorpha</taxon>
        <taxon>Tephritoidea</taxon>
        <taxon>Tephritidae</taxon>
        <taxon>Ceratitis</taxon>
        <taxon>Ceratitis</taxon>
    </lineage>
</organism>
<reference evidence="8" key="2">
    <citation type="journal article" date="2014" name="BMC Genomics">
        <title>A genomic perspective to assessing quality of mass-reared SIT flies used in Mediterranean fruit fly (Ceratitis capitata) eradication in California.</title>
        <authorList>
            <person name="Calla B."/>
            <person name="Hall B."/>
            <person name="Hou S."/>
            <person name="Geib S.M."/>
        </authorList>
    </citation>
    <scope>NUCLEOTIDE SEQUENCE</scope>
</reference>
<feature type="compositionally biased region" description="Polar residues" evidence="6">
    <location>
        <begin position="25"/>
        <end position="71"/>
    </location>
</feature>
<dbReference type="SUPFAM" id="SSF48371">
    <property type="entry name" value="ARM repeat"/>
    <property type="match status" value="1"/>
</dbReference>
<feature type="region of interest" description="Disordered" evidence="6">
    <location>
        <begin position="1"/>
        <end position="172"/>
    </location>
</feature>
<evidence type="ECO:0000256" key="4">
    <source>
        <dbReference type="ARBA" id="ARBA00022786"/>
    </source>
</evidence>
<evidence type="ECO:0000313" key="7">
    <source>
        <dbReference type="EMBL" id="CAD7012784.1"/>
    </source>
</evidence>
<dbReference type="EMBL" id="CAJHJT010000056">
    <property type="protein sequence ID" value="CAD7012784.1"/>
    <property type="molecule type" value="Genomic_DNA"/>
</dbReference>
<dbReference type="InterPro" id="IPR016024">
    <property type="entry name" value="ARM-type_fold"/>
</dbReference>
<dbReference type="SUPFAM" id="SSF50998">
    <property type="entry name" value="Quinoprotein alcohol dehydrogenase-like"/>
    <property type="match status" value="1"/>
</dbReference>
<protein>
    <submittedName>
        <fullName evidence="7">(Mediterranean fruit fly) hypothetical protein</fullName>
    </submittedName>
    <submittedName>
        <fullName evidence="8">DDB1-and CUL4-associated factor-like 1</fullName>
    </submittedName>
</protein>